<dbReference type="InterPro" id="IPR023091">
    <property type="entry name" value="MetalPrtase_cat_dom_sf_prd"/>
</dbReference>
<evidence type="ECO:0000256" key="2">
    <source>
        <dbReference type="ARBA" id="ARBA00022722"/>
    </source>
</evidence>
<keyword evidence="6 7" id="KW-0862">Zinc</keyword>
<evidence type="ECO:0000256" key="7">
    <source>
        <dbReference type="HAMAP-Rule" id="MF_00009"/>
    </source>
</evidence>
<dbReference type="HAMAP" id="MF_00009">
    <property type="entry name" value="Endoribonucl_YbeY"/>
    <property type="match status" value="1"/>
</dbReference>
<dbReference type="NCBIfam" id="TIGR00043">
    <property type="entry name" value="rRNA maturation RNase YbeY"/>
    <property type="match status" value="1"/>
</dbReference>
<keyword evidence="5 7" id="KW-0378">Hydrolase</keyword>
<dbReference type="Pfam" id="PF02130">
    <property type="entry name" value="YbeY"/>
    <property type="match status" value="1"/>
</dbReference>
<evidence type="ECO:0000313" key="10">
    <source>
        <dbReference type="Proteomes" id="UP000714817"/>
    </source>
</evidence>
<feature type="compositionally biased region" description="Basic and acidic residues" evidence="8">
    <location>
        <begin position="119"/>
        <end position="135"/>
    </location>
</feature>
<comment type="cofactor">
    <cofactor evidence="7">
        <name>Zn(2+)</name>
        <dbReference type="ChEBI" id="CHEBI:29105"/>
    </cofactor>
    <text evidence="7">Binds 1 zinc ion.</text>
</comment>
<keyword evidence="4 7" id="KW-0255">Endonuclease</keyword>
<keyword evidence="7" id="KW-0690">Ribosome biogenesis</keyword>
<feature type="binding site" evidence="7">
    <location>
        <position position="88"/>
    </location>
    <ligand>
        <name>Zn(2+)</name>
        <dbReference type="ChEBI" id="CHEBI:29105"/>
        <note>catalytic</note>
    </ligand>
</feature>
<evidence type="ECO:0000256" key="5">
    <source>
        <dbReference type="ARBA" id="ARBA00022801"/>
    </source>
</evidence>
<keyword evidence="3 7" id="KW-0479">Metal-binding</keyword>
<evidence type="ECO:0000313" key="9">
    <source>
        <dbReference type="EMBL" id="MCA9301970.1"/>
    </source>
</evidence>
<comment type="similarity">
    <text evidence="1 7">Belongs to the endoribonuclease YbeY family.</text>
</comment>
<dbReference type="PANTHER" id="PTHR46986:SF1">
    <property type="entry name" value="ENDORIBONUCLEASE YBEY, CHLOROPLASTIC"/>
    <property type="match status" value="1"/>
</dbReference>
<organism evidence="9 10">
    <name type="scientific">candidate division WWE3 bacterium</name>
    <dbReference type="NCBI Taxonomy" id="2053526"/>
    <lineage>
        <taxon>Bacteria</taxon>
        <taxon>Katanobacteria</taxon>
    </lineage>
</organism>
<dbReference type="InterPro" id="IPR002036">
    <property type="entry name" value="YbeY"/>
</dbReference>
<reference evidence="9" key="2">
    <citation type="journal article" date="2021" name="Microbiome">
        <title>Successional dynamics and alternative stable states in a saline activated sludge microbial community over 9 years.</title>
        <authorList>
            <person name="Wang Y."/>
            <person name="Ye J."/>
            <person name="Ju F."/>
            <person name="Liu L."/>
            <person name="Boyd J.A."/>
            <person name="Deng Y."/>
            <person name="Parks D.H."/>
            <person name="Jiang X."/>
            <person name="Yin X."/>
            <person name="Woodcroft B.J."/>
            <person name="Tyson G.W."/>
            <person name="Hugenholtz P."/>
            <person name="Polz M.F."/>
            <person name="Zhang T."/>
        </authorList>
    </citation>
    <scope>NUCLEOTIDE SEQUENCE</scope>
    <source>
        <strain evidence="9">HKST-UBA80</strain>
    </source>
</reference>
<gene>
    <name evidence="7 9" type="primary">ybeY</name>
    <name evidence="9" type="ORF">KDA10_01200</name>
</gene>
<name>A0A955IWY0_UNCKA</name>
<evidence type="ECO:0000256" key="4">
    <source>
        <dbReference type="ARBA" id="ARBA00022759"/>
    </source>
</evidence>
<dbReference type="GO" id="GO:0006364">
    <property type="term" value="P:rRNA processing"/>
    <property type="evidence" value="ECO:0007669"/>
    <property type="project" value="UniProtKB-UniRule"/>
</dbReference>
<dbReference type="GO" id="GO:0005737">
    <property type="term" value="C:cytoplasm"/>
    <property type="evidence" value="ECO:0007669"/>
    <property type="project" value="UniProtKB-SubCell"/>
</dbReference>
<dbReference type="GO" id="GO:0004222">
    <property type="term" value="F:metalloendopeptidase activity"/>
    <property type="evidence" value="ECO:0007669"/>
    <property type="project" value="InterPro"/>
</dbReference>
<dbReference type="GO" id="GO:0008270">
    <property type="term" value="F:zinc ion binding"/>
    <property type="evidence" value="ECO:0007669"/>
    <property type="project" value="UniProtKB-UniRule"/>
</dbReference>
<feature type="compositionally biased region" description="Polar residues" evidence="8">
    <location>
        <begin position="108"/>
        <end position="118"/>
    </location>
</feature>
<sequence length="135" mass="14945">MPAINLPENVYITVKISGDSEIRKLNKKYLKRDCPTDVLSFNLDQETDQGYLLGEIIVNKQQALKQAGKYGNDLEHEIAALVEHGVLHLLGVHHSHDDENSVHGVSTKKATNENTNDGSKQDAREVIKDEGEGSL</sequence>
<evidence type="ECO:0000256" key="1">
    <source>
        <dbReference type="ARBA" id="ARBA00010875"/>
    </source>
</evidence>
<reference evidence="9" key="1">
    <citation type="submission" date="2020-04" db="EMBL/GenBank/DDBJ databases">
        <authorList>
            <person name="Zhang T."/>
        </authorList>
    </citation>
    <scope>NUCLEOTIDE SEQUENCE</scope>
    <source>
        <strain evidence="9">HKST-UBA80</strain>
    </source>
</reference>
<dbReference type="AlphaFoldDB" id="A0A955IWY0"/>
<protein>
    <recommendedName>
        <fullName evidence="7">Endoribonuclease YbeY</fullName>
        <ecNumber evidence="7">3.1.-.-</ecNumber>
    </recommendedName>
</protein>
<comment type="function">
    <text evidence="7">Single strand-specific metallo-endoribonuclease involved in late-stage 70S ribosome quality control and in maturation of the 3' terminus of the 16S rRNA.</text>
</comment>
<keyword evidence="2 7" id="KW-0540">Nuclease</keyword>
<dbReference type="SUPFAM" id="SSF55486">
    <property type="entry name" value="Metalloproteases ('zincins'), catalytic domain"/>
    <property type="match status" value="1"/>
</dbReference>
<dbReference type="Gene3D" id="3.40.390.30">
    <property type="entry name" value="Metalloproteases ('zincins'), catalytic domain"/>
    <property type="match status" value="1"/>
</dbReference>
<feature type="binding site" evidence="7">
    <location>
        <position position="84"/>
    </location>
    <ligand>
        <name>Zn(2+)</name>
        <dbReference type="ChEBI" id="CHEBI:29105"/>
        <note>catalytic</note>
    </ligand>
</feature>
<feature type="region of interest" description="Disordered" evidence="8">
    <location>
        <begin position="93"/>
        <end position="135"/>
    </location>
</feature>
<feature type="binding site" evidence="7">
    <location>
        <position position="94"/>
    </location>
    <ligand>
        <name>Zn(2+)</name>
        <dbReference type="ChEBI" id="CHEBI:29105"/>
        <note>catalytic</note>
    </ligand>
</feature>
<comment type="caution">
    <text evidence="9">The sequence shown here is derived from an EMBL/GenBank/DDBJ whole genome shotgun (WGS) entry which is preliminary data.</text>
</comment>
<dbReference type="GO" id="GO:0004521">
    <property type="term" value="F:RNA endonuclease activity"/>
    <property type="evidence" value="ECO:0007669"/>
    <property type="project" value="UniProtKB-UniRule"/>
</dbReference>
<evidence type="ECO:0000256" key="3">
    <source>
        <dbReference type="ARBA" id="ARBA00022723"/>
    </source>
</evidence>
<dbReference type="EC" id="3.1.-.-" evidence="7"/>
<keyword evidence="7" id="KW-0698">rRNA processing</keyword>
<dbReference type="PANTHER" id="PTHR46986">
    <property type="entry name" value="ENDORIBONUCLEASE YBEY, CHLOROPLASTIC"/>
    <property type="match status" value="1"/>
</dbReference>
<comment type="subcellular location">
    <subcellularLocation>
        <location evidence="7">Cytoplasm</location>
    </subcellularLocation>
</comment>
<dbReference type="Proteomes" id="UP000714817">
    <property type="component" value="Unassembled WGS sequence"/>
</dbReference>
<accession>A0A955IWY0</accession>
<evidence type="ECO:0000256" key="6">
    <source>
        <dbReference type="ARBA" id="ARBA00022833"/>
    </source>
</evidence>
<proteinExistence type="inferred from homology"/>
<evidence type="ECO:0000256" key="8">
    <source>
        <dbReference type="SAM" id="MobiDB-lite"/>
    </source>
</evidence>
<keyword evidence="7" id="KW-0963">Cytoplasm</keyword>
<dbReference type="EMBL" id="JAGQNY010000004">
    <property type="protein sequence ID" value="MCA9301970.1"/>
    <property type="molecule type" value="Genomic_DNA"/>
</dbReference>